<accession>A0A133UBQ4</accession>
<dbReference type="PANTHER" id="PTHR36577">
    <property type="entry name" value="DUF521 DOMAIN PROTEIN (AFU_ORTHOLOGUE AFUA_6G00490)"/>
    <property type="match status" value="1"/>
</dbReference>
<dbReference type="Proteomes" id="UP000070163">
    <property type="component" value="Unassembled WGS sequence"/>
</dbReference>
<dbReference type="CDD" id="cd01355">
    <property type="entry name" value="AcnX"/>
    <property type="match status" value="1"/>
</dbReference>
<evidence type="ECO:0000256" key="3">
    <source>
        <dbReference type="ARBA" id="ARBA00023229"/>
    </source>
</evidence>
<dbReference type="InterPro" id="IPR007506">
    <property type="entry name" value="PMDh-L-like_dom"/>
</dbReference>
<proteinExistence type="inferred from homology"/>
<reference evidence="12 13" key="1">
    <citation type="journal article" date="2016" name="Sci. Rep.">
        <title>Metabolic traits of an uncultured archaeal lineage -MSBL1- from brine pools of the Red Sea.</title>
        <authorList>
            <person name="Mwirichia R."/>
            <person name="Alam I."/>
            <person name="Rashid M."/>
            <person name="Vinu M."/>
            <person name="Ba-Alawi W."/>
            <person name="Anthony Kamau A."/>
            <person name="Kamanda Ngugi D."/>
            <person name="Goker M."/>
            <person name="Klenk H.P."/>
            <person name="Bajic V."/>
            <person name="Stingl U."/>
        </authorList>
    </citation>
    <scope>NUCLEOTIDE SEQUENCE [LARGE SCALE GENOMIC DNA]</scope>
    <source>
        <strain evidence="12">SCGC-AAA259A05</strain>
    </source>
</reference>
<keyword evidence="13" id="KW-1185">Reference proteome</keyword>
<evidence type="ECO:0000313" key="13">
    <source>
        <dbReference type="Proteomes" id="UP000070163"/>
    </source>
</evidence>
<dbReference type="Pfam" id="PF04412">
    <property type="entry name" value="AcnX"/>
    <property type="match status" value="1"/>
</dbReference>
<dbReference type="EC" id="4.2.1.182" evidence="9"/>
<comment type="function">
    <text evidence="6">Component of a hydro-lyase that catalyzes the dehydration of mevalonate 5-phosphate (MVA5P) to form trans-anhydromevalonate 5-phosphate (tAHMP). Involved in the archaeal mevalonate (MVA) pathway, which provides fundamental precursors for isoprenoid biosynthesis, such as isopentenyl diphosphate (IPP) and dimethylallyl diphosphate (DMAPP).</text>
</comment>
<keyword evidence="3" id="KW-0414">Isoprene biosynthesis</keyword>
<dbReference type="GO" id="GO:0008299">
    <property type="term" value="P:isoprenoid biosynthetic process"/>
    <property type="evidence" value="ECO:0007669"/>
    <property type="project" value="UniProtKB-KW"/>
</dbReference>
<evidence type="ECO:0000256" key="5">
    <source>
        <dbReference type="ARBA" id="ARBA00045120"/>
    </source>
</evidence>
<evidence type="ECO:0000256" key="1">
    <source>
        <dbReference type="ARBA" id="ARBA00005092"/>
    </source>
</evidence>
<keyword evidence="4" id="KW-0456">Lyase</keyword>
<comment type="caution">
    <text evidence="12">The sequence shown here is derived from an EMBL/GenBank/DDBJ whole genome shotgun (WGS) entry which is preliminary data.</text>
</comment>
<protein>
    <recommendedName>
        <fullName evidence="10">Phosphomevalonate dehydratase large subunit</fullName>
        <ecNumber evidence="9">4.2.1.182</ecNumber>
    </recommendedName>
</protein>
<comment type="subunit">
    <text evidence="8">Heterodimer composed of a large subunit (PMDh-L) and a small subunit (PMDh-S).</text>
</comment>
<evidence type="ECO:0000259" key="11">
    <source>
        <dbReference type="Pfam" id="PF04412"/>
    </source>
</evidence>
<evidence type="ECO:0000256" key="9">
    <source>
        <dbReference type="ARBA" id="ARBA00047176"/>
    </source>
</evidence>
<dbReference type="GO" id="GO:0016829">
    <property type="term" value="F:lyase activity"/>
    <property type="evidence" value="ECO:0007669"/>
    <property type="project" value="UniProtKB-KW"/>
</dbReference>
<comment type="pathway">
    <text evidence="1">Isoprenoid biosynthesis; isopentenyl diphosphate biosynthesis via mevalonate pathway.</text>
</comment>
<sequence length="391" mass="42868">MNLTKVQEKMLSGEKGEAVQKAMEILVGLGDIYEAEKFIPVKSAHLSGISIKTAGNAGLNFIEEMVEMGAGVSVPTTINPAALDLQNWEELGVPEEISKKQIRIIEAYRKMGADPVCSCVPYLIGNEPSLGQHVAWSESSAVVYANSVLGARTNREGAPSALASAVTGLTPDYGYHLDENRLGSVKIRPDPGLFKGEGTFSYSVLGYWVGDNFPGSVPVIENLHPNLEQQRALGAGMATSGAIALYHIPRVTPEAKENPEICETNNEVSFETEEFNEIRSELDQTSEADIICLGCPHASREELRRLSQMNVEKEVWVHIPRKLREDSDMKEIYQRLKEKNVKLVCDTCMVVSPLSEMGYSSIGINSAKAAYYVPLLGDVKVHFAPIEELIR</sequence>
<evidence type="ECO:0000256" key="4">
    <source>
        <dbReference type="ARBA" id="ARBA00023239"/>
    </source>
</evidence>
<evidence type="ECO:0000256" key="6">
    <source>
        <dbReference type="ARBA" id="ARBA00045299"/>
    </source>
</evidence>
<keyword evidence="2" id="KW-0408">Iron</keyword>
<comment type="similarity">
    <text evidence="7">Belongs to the AcnX type II large subunit family.</text>
</comment>
<dbReference type="PATRIC" id="fig|1698259.3.peg.787"/>
<gene>
    <name evidence="12" type="ORF">AKJ57_00510</name>
</gene>
<evidence type="ECO:0000256" key="10">
    <source>
        <dbReference type="ARBA" id="ARBA00047196"/>
    </source>
</evidence>
<evidence type="ECO:0000256" key="8">
    <source>
        <dbReference type="ARBA" id="ARBA00046520"/>
    </source>
</evidence>
<evidence type="ECO:0000256" key="2">
    <source>
        <dbReference type="ARBA" id="ARBA00023004"/>
    </source>
</evidence>
<feature type="domain" description="Phosphomevalonate dehydratase large subunit-like" evidence="11">
    <location>
        <begin position="1"/>
        <end position="391"/>
    </location>
</feature>
<dbReference type="AlphaFoldDB" id="A0A133UBQ4"/>
<organism evidence="12 13">
    <name type="scientific">candidate division MSBL1 archaeon SCGC-AAA259A05</name>
    <dbReference type="NCBI Taxonomy" id="1698259"/>
    <lineage>
        <taxon>Archaea</taxon>
        <taxon>Methanobacteriati</taxon>
        <taxon>Methanobacteriota</taxon>
        <taxon>candidate division MSBL1</taxon>
    </lineage>
</organism>
<dbReference type="PANTHER" id="PTHR36577:SF3">
    <property type="entry name" value="DUF521 DOMAIN PROTEIN (AFU_ORTHOLOGUE AFUA_6G00490)"/>
    <property type="match status" value="1"/>
</dbReference>
<dbReference type="EMBL" id="LHXJ01000004">
    <property type="protein sequence ID" value="KXA91604.1"/>
    <property type="molecule type" value="Genomic_DNA"/>
</dbReference>
<comment type="catalytic activity">
    <reaction evidence="5">
        <text>(R)-5-phosphomevalonate = (2E)-3-methyl-5-phosphooxypent-2-enoate + H2O</text>
        <dbReference type="Rhea" id="RHEA:78975"/>
        <dbReference type="ChEBI" id="CHEBI:15377"/>
        <dbReference type="ChEBI" id="CHEBI:58146"/>
        <dbReference type="ChEBI" id="CHEBI:229665"/>
        <dbReference type="EC" id="4.2.1.182"/>
    </reaction>
    <physiologicalReaction direction="left-to-right" evidence="5">
        <dbReference type="Rhea" id="RHEA:78976"/>
    </physiologicalReaction>
</comment>
<evidence type="ECO:0000313" key="12">
    <source>
        <dbReference type="EMBL" id="KXA91604.1"/>
    </source>
</evidence>
<evidence type="ECO:0000256" key="7">
    <source>
        <dbReference type="ARBA" id="ARBA00046333"/>
    </source>
</evidence>
<name>A0A133UBQ4_9EURY</name>